<sequence length="183" mass="19727">MHRRDGFTMVEVIVVVAVIAILGGILTPMVIKEISKSKLTRAEADMEAVSIAFTQYFADTGYWPEKYTGTTDRRATFRNYDCFYDNTRALTGWDGPYMEKGTEQGGTRVVANRVGSVWEGVVDPWGRPFRIVYGKVGGTNAGGGIAILTSGPDGSFATSDADALRGSSTGDDIVRIVTARAGL</sequence>
<keyword evidence="2" id="KW-0472">Membrane</keyword>
<keyword evidence="1" id="KW-0488">Methylation</keyword>
<accession>A0A956NAX6</accession>
<evidence type="ECO:0000313" key="3">
    <source>
        <dbReference type="EMBL" id="MCA9755814.1"/>
    </source>
</evidence>
<dbReference type="SUPFAM" id="SSF54523">
    <property type="entry name" value="Pili subunits"/>
    <property type="match status" value="1"/>
</dbReference>
<dbReference type="Pfam" id="PF22434">
    <property type="entry name" value="PilW_C"/>
    <property type="match status" value="1"/>
</dbReference>
<dbReference type="NCBIfam" id="TIGR02532">
    <property type="entry name" value="IV_pilin_GFxxxE"/>
    <property type="match status" value="1"/>
</dbReference>
<dbReference type="AlphaFoldDB" id="A0A956NAX6"/>
<evidence type="ECO:0000256" key="2">
    <source>
        <dbReference type="SAM" id="Phobius"/>
    </source>
</evidence>
<dbReference type="InterPro" id="IPR045584">
    <property type="entry name" value="Pilin-like"/>
</dbReference>
<keyword evidence="2" id="KW-1133">Transmembrane helix</keyword>
<name>A0A956NAX6_UNCEI</name>
<dbReference type="EMBL" id="JAGQHS010000033">
    <property type="protein sequence ID" value="MCA9755814.1"/>
    <property type="molecule type" value="Genomic_DNA"/>
</dbReference>
<dbReference type="GO" id="GO:0015627">
    <property type="term" value="C:type II protein secretion system complex"/>
    <property type="evidence" value="ECO:0007669"/>
    <property type="project" value="InterPro"/>
</dbReference>
<reference evidence="3" key="1">
    <citation type="submission" date="2020-04" db="EMBL/GenBank/DDBJ databases">
        <authorList>
            <person name="Zhang T."/>
        </authorList>
    </citation>
    <scope>NUCLEOTIDE SEQUENCE</scope>
    <source>
        <strain evidence="3">HKST-UBA02</strain>
    </source>
</reference>
<keyword evidence="2" id="KW-0812">Transmembrane</keyword>
<gene>
    <name evidence="3" type="ORF">KDA27_08445</name>
</gene>
<evidence type="ECO:0000256" key="1">
    <source>
        <dbReference type="ARBA" id="ARBA00022481"/>
    </source>
</evidence>
<reference evidence="3" key="2">
    <citation type="journal article" date="2021" name="Microbiome">
        <title>Successional dynamics and alternative stable states in a saline activated sludge microbial community over 9 years.</title>
        <authorList>
            <person name="Wang Y."/>
            <person name="Ye J."/>
            <person name="Ju F."/>
            <person name="Liu L."/>
            <person name="Boyd J.A."/>
            <person name="Deng Y."/>
            <person name="Parks D.H."/>
            <person name="Jiang X."/>
            <person name="Yin X."/>
            <person name="Woodcroft B.J."/>
            <person name="Tyson G.W."/>
            <person name="Hugenholtz P."/>
            <person name="Polz M.F."/>
            <person name="Zhang T."/>
        </authorList>
    </citation>
    <scope>NUCLEOTIDE SEQUENCE</scope>
    <source>
        <strain evidence="3">HKST-UBA02</strain>
    </source>
</reference>
<comment type="caution">
    <text evidence="3">The sequence shown here is derived from an EMBL/GenBank/DDBJ whole genome shotgun (WGS) entry which is preliminary data.</text>
</comment>
<dbReference type="Proteomes" id="UP000739538">
    <property type="component" value="Unassembled WGS sequence"/>
</dbReference>
<evidence type="ECO:0000313" key="4">
    <source>
        <dbReference type="Proteomes" id="UP000739538"/>
    </source>
</evidence>
<dbReference type="Gene3D" id="3.30.700.10">
    <property type="entry name" value="Glycoprotein, Type 4 Pilin"/>
    <property type="match status" value="1"/>
</dbReference>
<dbReference type="PRINTS" id="PR00813">
    <property type="entry name" value="BCTERIALGSPG"/>
</dbReference>
<feature type="transmembrane region" description="Helical" evidence="2">
    <location>
        <begin position="12"/>
        <end position="31"/>
    </location>
</feature>
<organism evidence="3 4">
    <name type="scientific">Eiseniibacteriota bacterium</name>
    <dbReference type="NCBI Taxonomy" id="2212470"/>
    <lineage>
        <taxon>Bacteria</taxon>
        <taxon>Candidatus Eiseniibacteriota</taxon>
    </lineage>
</organism>
<protein>
    <submittedName>
        <fullName evidence="3">Prepilin-type N-terminal cleavage/methylation domain-containing protein</fullName>
    </submittedName>
</protein>
<proteinExistence type="predicted"/>
<dbReference type="Pfam" id="PF07963">
    <property type="entry name" value="N_methyl"/>
    <property type="match status" value="1"/>
</dbReference>
<dbReference type="GO" id="GO:0015628">
    <property type="term" value="P:protein secretion by the type II secretion system"/>
    <property type="evidence" value="ECO:0007669"/>
    <property type="project" value="InterPro"/>
</dbReference>
<dbReference type="InterPro" id="IPR000983">
    <property type="entry name" value="Bac_GSPG_pilin"/>
</dbReference>
<dbReference type="InterPro" id="IPR012902">
    <property type="entry name" value="N_methyl_site"/>
</dbReference>